<evidence type="ECO:0000313" key="2">
    <source>
        <dbReference type="EMBL" id="SLM87691.1"/>
    </source>
</evidence>
<dbReference type="PANTHER" id="PTHR42743:SF11">
    <property type="entry name" value="AMINODEOXYCHORISMATE LYASE"/>
    <property type="match status" value="1"/>
</dbReference>
<dbReference type="Gene3D" id="3.20.10.10">
    <property type="entry name" value="D-amino Acid Aminotransferase, subunit A, domain 2"/>
    <property type="match status" value="1"/>
</dbReference>
<dbReference type="Pfam" id="PF01063">
    <property type="entry name" value="Aminotran_4"/>
    <property type="match status" value="1"/>
</dbReference>
<dbReference type="SUPFAM" id="SSF56752">
    <property type="entry name" value="D-aminoacid aminotransferase-like PLP-dependent enzymes"/>
    <property type="match status" value="1"/>
</dbReference>
<accession>A0A1X6WSM7</accession>
<dbReference type="GO" id="GO:0046394">
    <property type="term" value="P:carboxylic acid biosynthetic process"/>
    <property type="evidence" value="ECO:0007669"/>
    <property type="project" value="UniProtKB-ARBA"/>
</dbReference>
<dbReference type="InterPro" id="IPR050571">
    <property type="entry name" value="Class-IV_PLP-Dep_Aminotrnsfr"/>
</dbReference>
<dbReference type="PANTHER" id="PTHR42743">
    <property type="entry name" value="AMINO-ACID AMINOTRANSFERASE"/>
    <property type="match status" value="1"/>
</dbReference>
<protein>
    <submittedName>
        <fullName evidence="2">Para-aminobenzoate synthase, aminase component / Aminodeoxychorismate lyase # PabAa/PabAc</fullName>
        <ecNumber evidence="2">2.6.1.85</ecNumber>
        <ecNumber evidence="2">4.1.3.38</ecNumber>
    </submittedName>
</protein>
<sequence>MTSRAMRGRVLTPSVDLLETLAVRGGCAQHFDLHLERLMRSARELSRPVDARAIRREVHALADALPSPTLLRIRVRSDGEALPEPRPLTERGGPVRLAIDDPASGGVPIDPADPRVRHKTSDRAHLEAARARHRGADDVVLVNADGHVAETTVANLLVLLDGAWVTPPLADGLLAGVGRRLAIEHDGVLERSLSVADLRRAAAIELVSSARGRRPATLS</sequence>
<dbReference type="EC" id="2.6.1.85" evidence="2"/>
<dbReference type="InterPro" id="IPR036038">
    <property type="entry name" value="Aminotransferase-like"/>
</dbReference>
<gene>
    <name evidence="2" type="ORF">FM110_00115</name>
</gene>
<keyword evidence="3" id="KW-1185">Reference proteome</keyword>
<dbReference type="EC" id="4.1.3.38" evidence="2"/>
<evidence type="ECO:0000256" key="1">
    <source>
        <dbReference type="ARBA" id="ARBA00009320"/>
    </source>
</evidence>
<dbReference type="RefSeq" id="WP_159457926.1">
    <property type="nucleotide sequence ID" value="NZ_FWFG01000001.1"/>
</dbReference>
<dbReference type="EMBL" id="FWFG01000001">
    <property type="protein sequence ID" value="SLM87691.1"/>
    <property type="molecule type" value="Genomic_DNA"/>
</dbReference>
<comment type="similarity">
    <text evidence="1">Belongs to the class-IV pyridoxal-phosphate-dependent aminotransferase family.</text>
</comment>
<dbReference type="OrthoDB" id="9805628at2"/>
<dbReference type="InterPro" id="IPR043132">
    <property type="entry name" value="BCAT-like_C"/>
</dbReference>
<dbReference type="InterPro" id="IPR043131">
    <property type="entry name" value="BCAT-like_N"/>
</dbReference>
<dbReference type="Proteomes" id="UP000195981">
    <property type="component" value="Unassembled WGS sequence"/>
</dbReference>
<dbReference type="AlphaFoldDB" id="A0A1X6WSM7"/>
<keyword evidence="2" id="KW-0456">Lyase</keyword>
<keyword evidence="2" id="KW-0032">Aminotransferase</keyword>
<organism evidence="2 3">
    <name type="scientific">Brachybacterium nesterenkovii</name>
    <dbReference type="NCBI Taxonomy" id="47847"/>
    <lineage>
        <taxon>Bacteria</taxon>
        <taxon>Bacillati</taxon>
        <taxon>Actinomycetota</taxon>
        <taxon>Actinomycetes</taxon>
        <taxon>Micrococcales</taxon>
        <taxon>Dermabacteraceae</taxon>
        <taxon>Brachybacterium</taxon>
    </lineage>
</organism>
<proteinExistence type="inferred from homology"/>
<keyword evidence="2" id="KW-0808">Transferase</keyword>
<dbReference type="GO" id="GO:0008696">
    <property type="term" value="F:4-amino-4-deoxychorismate lyase activity"/>
    <property type="evidence" value="ECO:0007669"/>
    <property type="project" value="UniProtKB-EC"/>
</dbReference>
<dbReference type="InterPro" id="IPR001544">
    <property type="entry name" value="Aminotrans_IV"/>
</dbReference>
<evidence type="ECO:0000313" key="3">
    <source>
        <dbReference type="Proteomes" id="UP000195981"/>
    </source>
</evidence>
<reference evidence="2 3" key="1">
    <citation type="submission" date="2017-02" db="EMBL/GenBank/DDBJ databases">
        <authorList>
            <person name="Peterson S.W."/>
        </authorList>
    </citation>
    <scope>NUCLEOTIDE SEQUENCE [LARGE SCALE GENOMIC DNA]</scope>
    <source>
        <strain evidence="2 3">CIP104813</strain>
    </source>
</reference>
<dbReference type="GO" id="GO:0046820">
    <property type="term" value="F:4-amino-4-deoxychorismate synthase activity"/>
    <property type="evidence" value="ECO:0007669"/>
    <property type="project" value="UniProtKB-EC"/>
</dbReference>
<dbReference type="Gene3D" id="3.30.470.10">
    <property type="match status" value="1"/>
</dbReference>
<name>A0A1X6WSM7_9MICO</name>